<dbReference type="SUPFAM" id="SSF46689">
    <property type="entry name" value="Homeodomain-like"/>
    <property type="match status" value="1"/>
</dbReference>
<dbReference type="InterPro" id="IPR014317">
    <property type="entry name" value="Transcription_activator_PspF"/>
</dbReference>
<comment type="caution">
    <text evidence="7">The sequence shown here is derived from an EMBL/GenBank/DDBJ whole genome shotgun (WGS) entry which is preliminary data.</text>
</comment>
<dbReference type="InterPro" id="IPR002078">
    <property type="entry name" value="Sigma_54_int"/>
</dbReference>
<dbReference type="PROSITE" id="PS50045">
    <property type="entry name" value="SIGMA54_INTERACT_4"/>
    <property type="match status" value="1"/>
</dbReference>
<gene>
    <name evidence="7" type="ORF">GGQ74_001484</name>
</gene>
<evidence type="ECO:0000256" key="2">
    <source>
        <dbReference type="ARBA" id="ARBA00022840"/>
    </source>
</evidence>
<dbReference type="PANTHER" id="PTHR32071:SF38">
    <property type="entry name" value="PSP OPERON TRANSCRIPTIONAL ACTIVATOR"/>
    <property type="match status" value="1"/>
</dbReference>
<dbReference type="Proteomes" id="UP000580856">
    <property type="component" value="Unassembled WGS sequence"/>
</dbReference>
<keyword evidence="8" id="KW-1185">Reference proteome</keyword>
<proteinExistence type="predicted"/>
<organism evidence="7 8">
    <name type="scientific">Desulfobaculum xiamenense</name>
    <dbReference type="NCBI Taxonomy" id="995050"/>
    <lineage>
        <taxon>Bacteria</taxon>
        <taxon>Pseudomonadati</taxon>
        <taxon>Thermodesulfobacteriota</taxon>
        <taxon>Desulfovibrionia</taxon>
        <taxon>Desulfovibrionales</taxon>
        <taxon>Desulfovibrionaceae</taxon>
        <taxon>Desulfobaculum</taxon>
    </lineage>
</organism>
<feature type="compositionally biased region" description="Basic and acidic residues" evidence="5">
    <location>
        <begin position="259"/>
        <end position="270"/>
    </location>
</feature>
<dbReference type="InterPro" id="IPR009057">
    <property type="entry name" value="Homeodomain-like_sf"/>
</dbReference>
<evidence type="ECO:0000256" key="4">
    <source>
        <dbReference type="ARBA" id="ARBA00023163"/>
    </source>
</evidence>
<dbReference type="AlphaFoldDB" id="A0A846QRM8"/>
<evidence type="ECO:0000256" key="1">
    <source>
        <dbReference type="ARBA" id="ARBA00022741"/>
    </source>
</evidence>
<dbReference type="InterPro" id="IPR027417">
    <property type="entry name" value="P-loop_NTPase"/>
</dbReference>
<accession>A0A846QRM8</accession>
<keyword evidence="4" id="KW-0804">Transcription</keyword>
<dbReference type="Gene3D" id="1.10.10.60">
    <property type="entry name" value="Homeodomain-like"/>
    <property type="match status" value="1"/>
</dbReference>
<dbReference type="RefSeq" id="WP_167940861.1">
    <property type="nucleotide sequence ID" value="NZ_JAATJA010000001.1"/>
</dbReference>
<evidence type="ECO:0000256" key="3">
    <source>
        <dbReference type="ARBA" id="ARBA00023015"/>
    </source>
</evidence>
<dbReference type="PROSITE" id="PS00688">
    <property type="entry name" value="SIGMA54_INTERACT_3"/>
    <property type="match status" value="1"/>
</dbReference>
<reference evidence="7 8" key="1">
    <citation type="submission" date="2020-03" db="EMBL/GenBank/DDBJ databases">
        <title>Genomic Encyclopedia of Type Strains, Phase IV (KMG-IV): sequencing the most valuable type-strain genomes for metagenomic binning, comparative biology and taxonomic classification.</title>
        <authorList>
            <person name="Goeker M."/>
        </authorList>
    </citation>
    <scope>NUCLEOTIDE SEQUENCE [LARGE SCALE GENOMIC DNA]</scope>
    <source>
        <strain evidence="7 8">DSM 24233</strain>
    </source>
</reference>
<dbReference type="NCBIfam" id="TIGR02974">
    <property type="entry name" value="phageshock_pspF"/>
    <property type="match status" value="1"/>
</dbReference>
<dbReference type="Gene3D" id="1.10.8.60">
    <property type="match status" value="1"/>
</dbReference>
<evidence type="ECO:0000256" key="5">
    <source>
        <dbReference type="SAM" id="MobiDB-lite"/>
    </source>
</evidence>
<dbReference type="SMART" id="SM00382">
    <property type="entry name" value="AAA"/>
    <property type="match status" value="1"/>
</dbReference>
<keyword evidence="1" id="KW-0547">Nucleotide-binding</keyword>
<dbReference type="InterPro" id="IPR025944">
    <property type="entry name" value="Sigma_54_int_dom_CS"/>
</dbReference>
<feature type="compositionally biased region" description="Low complexity" evidence="5">
    <location>
        <begin position="273"/>
        <end position="285"/>
    </location>
</feature>
<sequence>MAASAALEVIGQSDVFLGFMEHLSQAAAVDRPVLIVGERGTGKELAARRLHFLSPRWQGPFGTLNCAALAPSLLESELFGHEAGAFTGAAARRAGRFEAADSGTLFLDEIGNMPLTAQEKILRVVEYGEFDRVGGSTPLRVDVRIIGATNADLPALAQAGRFKRDLLDRLSFEVLTIPPLRARRDDILLLATHFAARMAVELGRGDVPAFSATAQRTLLTHDWPGNVRELRNAVERATYRAQSERIDDIQLDPFASPFRPREMPSADETRQTPPASSAPESMPSADLPDGGFPEAVRQFEIALLTDALDRARHNQRKAAELLGLTYNQFRTLYRKYTPELAD</sequence>
<dbReference type="InterPro" id="IPR003593">
    <property type="entry name" value="AAA+_ATPase"/>
</dbReference>
<dbReference type="FunFam" id="3.40.50.300:FF:000006">
    <property type="entry name" value="DNA-binding transcriptional regulator NtrC"/>
    <property type="match status" value="1"/>
</dbReference>
<dbReference type="GO" id="GO:0006355">
    <property type="term" value="P:regulation of DNA-templated transcription"/>
    <property type="evidence" value="ECO:0007669"/>
    <property type="project" value="InterPro"/>
</dbReference>
<keyword evidence="2" id="KW-0067">ATP-binding</keyword>
<dbReference type="Pfam" id="PF02954">
    <property type="entry name" value="HTH_8"/>
    <property type="match status" value="1"/>
</dbReference>
<dbReference type="InterPro" id="IPR002197">
    <property type="entry name" value="HTH_Fis"/>
</dbReference>
<dbReference type="Pfam" id="PF00158">
    <property type="entry name" value="Sigma54_activat"/>
    <property type="match status" value="1"/>
</dbReference>
<dbReference type="CDD" id="cd00009">
    <property type="entry name" value="AAA"/>
    <property type="match status" value="1"/>
</dbReference>
<dbReference type="Gene3D" id="3.40.50.300">
    <property type="entry name" value="P-loop containing nucleotide triphosphate hydrolases"/>
    <property type="match status" value="1"/>
</dbReference>
<dbReference type="InterPro" id="IPR058031">
    <property type="entry name" value="AAA_lid_NorR"/>
</dbReference>
<feature type="domain" description="Sigma-54 factor interaction" evidence="6">
    <location>
        <begin position="9"/>
        <end position="239"/>
    </location>
</feature>
<dbReference type="SUPFAM" id="SSF52540">
    <property type="entry name" value="P-loop containing nucleoside triphosphate hydrolases"/>
    <property type="match status" value="1"/>
</dbReference>
<evidence type="ECO:0000259" key="6">
    <source>
        <dbReference type="PROSITE" id="PS50045"/>
    </source>
</evidence>
<evidence type="ECO:0000313" key="8">
    <source>
        <dbReference type="Proteomes" id="UP000580856"/>
    </source>
</evidence>
<evidence type="ECO:0000313" key="7">
    <source>
        <dbReference type="EMBL" id="NJB67844.1"/>
    </source>
</evidence>
<name>A0A846QRM8_9BACT</name>
<dbReference type="GO" id="GO:0005524">
    <property type="term" value="F:ATP binding"/>
    <property type="evidence" value="ECO:0007669"/>
    <property type="project" value="UniProtKB-KW"/>
</dbReference>
<dbReference type="Pfam" id="PF25601">
    <property type="entry name" value="AAA_lid_14"/>
    <property type="match status" value="1"/>
</dbReference>
<dbReference type="PANTHER" id="PTHR32071">
    <property type="entry name" value="TRANSCRIPTIONAL REGULATORY PROTEIN"/>
    <property type="match status" value="1"/>
</dbReference>
<keyword evidence="3" id="KW-0805">Transcription regulation</keyword>
<protein>
    <submittedName>
        <fullName evidence="7">Psp operon transcriptional activator</fullName>
    </submittedName>
</protein>
<feature type="region of interest" description="Disordered" evidence="5">
    <location>
        <begin position="251"/>
        <end position="291"/>
    </location>
</feature>
<dbReference type="PRINTS" id="PR01590">
    <property type="entry name" value="HTHFIS"/>
</dbReference>
<dbReference type="GO" id="GO:0043565">
    <property type="term" value="F:sequence-specific DNA binding"/>
    <property type="evidence" value="ECO:0007669"/>
    <property type="project" value="InterPro"/>
</dbReference>
<dbReference type="EMBL" id="JAATJA010000001">
    <property type="protein sequence ID" value="NJB67844.1"/>
    <property type="molecule type" value="Genomic_DNA"/>
</dbReference>